<dbReference type="SMART" id="SM00327">
    <property type="entry name" value="VWA"/>
    <property type="match status" value="1"/>
</dbReference>
<protein>
    <submittedName>
        <fullName evidence="4">VWFA domain-containing protein</fullName>
    </submittedName>
</protein>
<dbReference type="WBParaSite" id="PDA_v2.g31020.t1">
    <property type="protein sequence ID" value="PDA_v2.g31020.t1"/>
    <property type="gene ID" value="PDA_v2.g31020"/>
</dbReference>
<dbReference type="Gene3D" id="3.40.50.410">
    <property type="entry name" value="von Willebrand factor, type A domain"/>
    <property type="match status" value="1"/>
</dbReference>
<dbReference type="InterPro" id="IPR036465">
    <property type="entry name" value="vWFA_dom_sf"/>
</dbReference>
<dbReference type="InterPro" id="IPR016186">
    <property type="entry name" value="C-type_lectin-like/link_sf"/>
</dbReference>
<dbReference type="SUPFAM" id="SSF56436">
    <property type="entry name" value="C-type lectin-like"/>
    <property type="match status" value="1"/>
</dbReference>
<feature type="chain" id="PRO_5036950924" evidence="1">
    <location>
        <begin position="17"/>
        <end position="438"/>
    </location>
</feature>
<dbReference type="Gene3D" id="3.10.100.10">
    <property type="entry name" value="Mannose-Binding Protein A, subunit A"/>
    <property type="match status" value="1"/>
</dbReference>
<reference evidence="4" key="1">
    <citation type="submission" date="2022-11" db="UniProtKB">
        <authorList>
            <consortium name="WormBaseParasite"/>
        </authorList>
    </citation>
    <scope>IDENTIFICATION</scope>
</reference>
<feature type="signal peptide" evidence="1">
    <location>
        <begin position="1"/>
        <end position="16"/>
    </location>
</feature>
<dbReference type="Pfam" id="PF00092">
    <property type="entry name" value="VWA"/>
    <property type="match status" value="1"/>
</dbReference>
<evidence type="ECO:0000259" key="2">
    <source>
        <dbReference type="PROSITE" id="PS50234"/>
    </source>
</evidence>
<name>A0A914QMA8_9BILA</name>
<dbReference type="Proteomes" id="UP000887578">
    <property type="component" value="Unplaced"/>
</dbReference>
<dbReference type="PANTHER" id="PTHR31024:SF3">
    <property type="entry name" value="C-TYPE LECTIN-RELATED"/>
    <property type="match status" value="1"/>
</dbReference>
<feature type="domain" description="VWFA" evidence="2">
    <location>
        <begin position="94"/>
        <end position="271"/>
    </location>
</feature>
<proteinExistence type="predicted"/>
<evidence type="ECO:0000313" key="4">
    <source>
        <dbReference type="WBParaSite" id="PDA_v2.g31020.t1"/>
    </source>
</evidence>
<dbReference type="PANTHER" id="PTHR31024">
    <property type="entry name" value="C-TYPE LECTIN"/>
    <property type="match status" value="1"/>
</dbReference>
<dbReference type="SUPFAM" id="SSF53300">
    <property type="entry name" value="vWA-like"/>
    <property type="match status" value="1"/>
</dbReference>
<accession>A0A914QMA8</accession>
<dbReference type="AlphaFoldDB" id="A0A914QMA8"/>
<sequence>MAASTFGLTFLIVTDTTKLVVENGGIYDGFNGTVQQNLCLEGKSDTISSQHYYKYNQTACCKEYTDFNTTDTPPTASYGNGTKCSDDATLTWLDIVLVLDVCNAMTKVDQLSATLVTIVQGLTIGQNSDHTTRIGIITFGTDVTILQQLKDTTTEDLIIDILFGIKINANDPGGNMGGALKQAYNHILSQRTYRKPLILLTSAAYNDEGFMDVNATANSIKADGMKIMVINYAENDLVLTGALKGIASDGYYYVSSAEDLIPSVLFGFTQINCYCSATTIQLSLYNEQWLNYTNYADCFLGVLSPSNPTIANKYVCKLPGSLVSLTSQAKQDFIIDNFFVKGDPLYGEKKFSIGLHKSDSDGTWKWWGYNGTEIPYDNFPPMAKPPASNDNYGYMLNDYGFHWALQTGYNTALKYICQSPACDAANVCKNLKFKIFCV</sequence>
<evidence type="ECO:0000313" key="3">
    <source>
        <dbReference type="Proteomes" id="UP000887578"/>
    </source>
</evidence>
<organism evidence="3 4">
    <name type="scientific">Panagrolaimus davidi</name>
    <dbReference type="NCBI Taxonomy" id="227884"/>
    <lineage>
        <taxon>Eukaryota</taxon>
        <taxon>Metazoa</taxon>
        <taxon>Ecdysozoa</taxon>
        <taxon>Nematoda</taxon>
        <taxon>Chromadorea</taxon>
        <taxon>Rhabditida</taxon>
        <taxon>Tylenchina</taxon>
        <taxon>Panagrolaimomorpha</taxon>
        <taxon>Panagrolaimoidea</taxon>
        <taxon>Panagrolaimidae</taxon>
        <taxon>Panagrolaimus</taxon>
    </lineage>
</organism>
<evidence type="ECO:0000256" key="1">
    <source>
        <dbReference type="SAM" id="SignalP"/>
    </source>
</evidence>
<dbReference type="PROSITE" id="PS50234">
    <property type="entry name" value="VWFA"/>
    <property type="match status" value="1"/>
</dbReference>
<dbReference type="InterPro" id="IPR002035">
    <property type="entry name" value="VWF_A"/>
</dbReference>
<dbReference type="InterPro" id="IPR016187">
    <property type="entry name" value="CTDL_fold"/>
</dbReference>
<keyword evidence="3" id="KW-1185">Reference proteome</keyword>
<dbReference type="CDD" id="cd00037">
    <property type="entry name" value="CLECT"/>
    <property type="match status" value="1"/>
</dbReference>
<keyword evidence="1" id="KW-0732">Signal</keyword>